<comment type="caution">
    <text evidence="2">The sequence shown here is derived from an EMBL/GenBank/DDBJ whole genome shotgun (WGS) entry which is preliminary data.</text>
</comment>
<dbReference type="AlphaFoldDB" id="A0A413GE24"/>
<proteinExistence type="predicted"/>
<dbReference type="RefSeq" id="WP_117988910.1">
    <property type="nucleotide sequence ID" value="NZ_CABMFG010000126.1"/>
</dbReference>
<dbReference type="SUPFAM" id="SSF46689">
    <property type="entry name" value="Homeodomain-like"/>
    <property type="match status" value="1"/>
</dbReference>
<dbReference type="Proteomes" id="UP000286075">
    <property type="component" value="Unassembled WGS sequence"/>
</dbReference>
<organism evidence="2 3">
    <name type="scientific">Bacteroides stercorirosoris</name>
    <dbReference type="NCBI Taxonomy" id="871324"/>
    <lineage>
        <taxon>Bacteria</taxon>
        <taxon>Pseudomonadati</taxon>
        <taxon>Bacteroidota</taxon>
        <taxon>Bacteroidia</taxon>
        <taxon>Bacteroidales</taxon>
        <taxon>Bacteroidaceae</taxon>
        <taxon>Bacteroides</taxon>
    </lineage>
</organism>
<gene>
    <name evidence="2" type="ORF">DXA68_24470</name>
</gene>
<feature type="region of interest" description="Disordered" evidence="1">
    <location>
        <begin position="116"/>
        <end position="160"/>
    </location>
</feature>
<accession>A0A413GE24</accession>
<reference evidence="2 3" key="1">
    <citation type="submission" date="2018-08" db="EMBL/GenBank/DDBJ databases">
        <title>A genome reference for cultivated species of the human gut microbiota.</title>
        <authorList>
            <person name="Zou Y."/>
            <person name="Xue W."/>
            <person name="Luo G."/>
        </authorList>
    </citation>
    <scope>NUCLEOTIDE SEQUENCE [LARGE SCALE GENOMIC DNA]</scope>
    <source>
        <strain evidence="2 3">OF03-9BH</strain>
    </source>
</reference>
<evidence type="ECO:0000256" key="1">
    <source>
        <dbReference type="SAM" id="MobiDB-lite"/>
    </source>
</evidence>
<feature type="compositionally biased region" description="Low complexity" evidence="1">
    <location>
        <begin position="123"/>
        <end position="133"/>
    </location>
</feature>
<protein>
    <submittedName>
        <fullName evidence="2">Transposase</fullName>
    </submittedName>
</protein>
<evidence type="ECO:0000313" key="3">
    <source>
        <dbReference type="Proteomes" id="UP000286075"/>
    </source>
</evidence>
<name>A0A413GE24_9BACE</name>
<sequence length="160" mass="18263">MPKLSRKPYDETFILEVLRDYYLSGLSIIATAKKWGVFHPTTLLRWIQCYPIDSESLSLSAELISKLKMKNTSKSRDQLLEEEILRLKKALELEKLRSHAFKKLIESAEKEEGISILKKMVPDSDGPSPGVSPDQRENSLRTVWHVPPGLLQEEKDTSLA</sequence>
<dbReference type="InterPro" id="IPR009057">
    <property type="entry name" value="Homeodomain-like_sf"/>
</dbReference>
<evidence type="ECO:0000313" key="2">
    <source>
        <dbReference type="EMBL" id="RGX69411.1"/>
    </source>
</evidence>
<dbReference type="EMBL" id="QSCF01000126">
    <property type="protein sequence ID" value="RGX69411.1"/>
    <property type="molecule type" value="Genomic_DNA"/>
</dbReference>